<reference evidence="1" key="1">
    <citation type="submission" date="2023-07" db="EMBL/GenBank/DDBJ databases">
        <title>A chromosome-level genome assembly of Lolium multiflorum.</title>
        <authorList>
            <person name="Chen Y."/>
            <person name="Copetti D."/>
            <person name="Kolliker R."/>
            <person name="Studer B."/>
        </authorList>
    </citation>
    <scope>NUCLEOTIDE SEQUENCE</scope>
    <source>
        <strain evidence="1">02402/16</strain>
        <tissue evidence="1">Leaf</tissue>
    </source>
</reference>
<accession>A0AAD8R461</accession>
<evidence type="ECO:0000313" key="1">
    <source>
        <dbReference type="EMBL" id="KAK1613736.1"/>
    </source>
</evidence>
<dbReference type="PANTHER" id="PTHR11439:SF515">
    <property type="entry name" value="GAG-POL POLYPROTEIN"/>
    <property type="match status" value="1"/>
</dbReference>
<evidence type="ECO:0000313" key="2">
    <source>
        <dbReference type="Proteomes" id="UP001231189"/>
    </source>
</evidence>
<proteinExistence type="predicted"/>
<name>A0AAD8R461_LOLMU</name>
<dbReference type="AlphaFoldDB" id="A0AAD8R461"/>
<dbReference type="PANTHER" id="PTHR11439">
    <property type="entry name" value="GAG-POL-RELATED RETROTRANSPOSON"/>
    <property type="match status" value="1"/>
</dbReference>
<organism evidence="1 2">
    <name type="scientific">Lolium multiflorum</name>
    <name type="common">Italian ryegrass</name>
    <name type="synonym">Lolium perenne subsp. multiflorum</name>
    <dbReference type="NCBI Taxonomy" id="4521"/>
    <lineage>
        <taxon>Eukaryota</taxon>
        <taxon>Viridiplantae</taxon>
        <taxon>Streptophyta</taxon>
        <taxon>Embryophyta</taxon>
        <taxon>Tracheophyta</taxon>
        <taxon>Spermatophyta</taxon>
        <taxon>Magnoliopsida</taxon>
        <taxon>Liliopsida</taxon>
        <taxon>Poales</taxon>
        <taxon>Poaceae</taxon>
        <taxon>BOP clade</taxon>
        <taxon>Pooideae</taxon>
        <taxon>Poodae</taxon>
        <taxon>Poeae</taxon>
        <taxon>Poeae Chloroplast Group 2 (Poeae type)</taxon>
        <taxon>Loliodinae</taxon>
        <taxon>Loliinae</taxon>
        <taxon>Lolium</taxon>
    </lineage>
</organism>
<dbReference type="Proteomes" id="UP001231189">
    <property type="component" value="Unassembled WGS sequence"/>
</dbReference>
<gene>
    <name evidence="1" type="ORF">QYE76_019253</name>
</gene>
<comment type="caution">
    <text evidence="1">The sequence shown here is derived from an EMBL/GenBank/DDBJ whole genome shotgun (WGS) entry which is preliminary data.</text>
</comment>
<sequence>MAGSNPCHVPMEPCFKLSKCSTAPVTDATEYRSIVGNLRSLVHTRPDLNFAVGFVSRFMEAPTEEHLAAVKRILRYITRSTRLRYCVETKKIELEFVPTEHQLADMLTKPLGRVRLAELRSSIGMVEVSPELRPWE</sequence>
<dbReference type="EMBL" id="JAUUTY010000006">
    <property type="protein sequence ID" value="KAK1613736.1"/>
    <property type="molecule type" value="Genomic_DNA"/>
</dbReference>
<keyword evidence="2" id="KW-1185">Reference proteome</keyword>
<protein>
    <submittedName>
        <fullName evidence="1">Uncharacterized protein</fullName>
    </submittedName>
</protein>